<keyword evidence="2" id="KW-0808">Transferase</keyword>
<dbReference type="Gene3D" id="3.40.50.2000">
    <property type="entry name" value="Glycogen Phosphorylase B"/>
    <property type="match status" value="2"/>
</dbReference>
<dbReference type="GO" id="GO:0016757">
    <property type="term" value="F:glycosyltransferase activity"/>
    <property type="evidence" value="ECO:0007669"/>
    <property type="project" value="UniProtKB-KW"/>
</dbReference>
<feature type="domain" description="Glycosyl transferase family 1" evidence="1">
    <location>
        <begin position="240"/>
        <end position="383"/>
    </location>
</feature>
<comment type="caution">
    <text evidence="2">The sequence shown here is derived from an EMBL/GenBank/DDBJ whole genome shotgun (WGS) entry which is preliminary data.</text>
</comment>
<reference evidence="2 3" key="1">
    <citation type="submission" date="2023-08" db="EMBL/GenBank/DDBJ databases">
        <title>genomic of G39.</title>
        <authorList>
            <person name="Wang Y."/>
        </authorList>
    </citation>
    <scope>NUCLEOTIDE SEQUENCE [LARGE SCALE GENOMIC DNA]</scope>
    <source>
        <strain evidence="2 3">G39</strain>
    </source>
</reference>
<evidence type="ECO:0000259" key="1">
    <source>
        <dbReference type="Pfam" id="PF00534"/>
    </source>
</evidence>
<gene>
    <name evidence="2" type="ORF">Q9K02_07215</name>
</gene>
<dbReference type="PANTHER" id="PTHR45947">
    <property type="entry name" value="SULFOQUINOVOSYL TRANSFERASE SQD2"/>
    <property type="match status" value="1"/>
</dbReference>
<proteinExistence type="predicted"/>
<dbReference type="InterPro" id="IPR001296">
    <property type="entry name" value="Glyco_trans_1"/>
</dbReference>
<accession>A0ABT9HPH5</accession>
<sequence>MAYAGNDMVPSRIVIINDRSIAAGGATALALLSARLFSEAGIRVTYATGDDGSQAQLPSSVDLNALGGKPLLQRGFASQVREGLYNSTARRFLEDTIAKLDAPDVVYHLHGWAQILSPSVFSPLSKVSDRLVVHAHDFFMACPNGAFFDFSRHDVCHRSPMSAGCLSARCDKRSTAQKAFRVARHFVRQRTFPAGQSPAAIVLIHPAMAPLLEKSDLVRDRMRVVRNPARAFLPTRVAAEQNSDIFFIGRVTQEKGLRVAAEAAQLAGRRLRVIGDGPDRAQLAADFPEIVWDGWLDHSVIAERIGTARALVMPSSLPEPFGLVAVEALQSGVPLIAFSDAMIAQEAESLGCAILAAERTPQVLAEAMRRLDDDGAVQEASERAYKFSPRLTCTQDEWRDRLLDLYSDLLVQAERTHVRQPNARPSPAFVR</sequence>
<dbReference type="SUPFAM" id="SSF53756">
    <property type="entry name" value="UDP-Glycosyltransferase/glycogen phosphorylase"/>
    <property type="match status" value="1"/>
</dbReference>
<name>A0ABT9HPH5_9SPHN</name>
<evidence type="ECO:0000313" key="2">
    <source>
        <dbReference type="EMBL" id="MDP4574925.1"/>
    </source>
</evidence>
<dbReference type="EC" id="2.4.-.-" evidence="2"/>
<keyword evidence="2" id="KW-0328">Glycosyltransferase</keyword>
<dbReference type="Proteomes" id="UP001240639">
    <property type="component" value="Unassembled WGS sequence"/>
</dbReference>
<protein>
    <submittedName>
        <fullName evidence="2">Glycosyltransferase</fullName>
        <ecNumber evidence="2">2.4.-.-</ecNumber>
    </submittedName>
</protein>
<evidence type="ECO:0000313" key="3">
    <source>
        <dbReference type="Proteomes" id="UP001240639"/>
    </source>
</evidence>
<organism evidence="2 3">
    <name type="scientific">Qipengyuania profundimaris</name>
    <dbReference type="NCBI Taxonomy" id="3067652"/>
    <lineage>
        <taxon>Bacteria</taxon>
        <taxon>Pseudomonadati</taxon>
        <taxon>Pseudomonadota</taxon>
        <taxon>Alphaproteobacteria</taxon>
        <taxon>Sphingomonadales</taxon>
        <taxon>Erythrobacteraceae</taxon>
        <taxon>Qipengyuania</taxon>
    </lineage>
</organism>
<dbReference type="Pfam" id="PF00534">
    <property type="entry name" value="Glycos_transf_1"/>
    <property type="match status" value="1"/>
</dbReference>
<dbReference type="EMBL" id="JAVAIM010000001">
    <property type="protein sequence ID" value="MDP4574925.1"/>
    <property type="molecule type" value="Genomic_DNA"/>
</dbReference>
<dbReference type="PANTHER" id="PTHR45947:SF3">
    <property type="entry name" value="SULFOQUINOVOSYL TRANSFERASE SQD2"/>
    <property type="match status" value="1"/>
</dbReference>
<dbReference type="InterPro" id="IPR050194">
    <property type="entry name" value="Glycosyltransferase_grp1"/>
</dbReference>
<dbReference type="RefSeq" id="WP_305932281.1">
    <property type="nucleotide sequence ID" value="NZ_JAVAIM010000001.1"/>
</dbReference>
<keyword evidence="3" id="KW-1185">Reference proteome</keyword>